<accession>A0A4P9ZNX0</accession>
<dbReference type="InterPro" id="IPR051029">
    <property type="entry name" value="mRNA_Capping_Enz/RNA_Phosphat"/>
</dbReference>
<keyword evidence="7" id="KW-0548">Nucleotidyltransferase</keyword>
<name>A0A4P9ZNX0_9FUNG</name>
<evidence type="ECO:0000256" key="16">
    <source>
        <dbReference type="PIRSR" id="PIRSR036959-1"/>
    </source>
</evidence>
<dbReference type="PANTHER" id="PTHR10367">
    <property type="entry name" value="MRNA-CAPPING ENZYME"/>
    <property type="match status" value="1"/>
</dbReference>
<evidence type="ECO:0000256" key="12">
    <source>
        <dbReference type="ARBA" id="ARBA00029909"/>
    </source>
</evidence>
<dbReference type="SUPFAM" id="SSF56091">
    <property type="entry name" value="DNA ligase/mRNA capping enzyme, catalytic domain"/>
    <property type="match status" value="1"/>
</dbReference>
<keyword evidence="10" id="KW-0342">GTP-binding</keyword>
<evidence type="ECO:0000256" key="4">
    <source>
        <dbReference type="ARBA" id="ARBA00019171"/>
    </source>
</evidence>
<dbReference type="Pfam" id="PF01331">
    <property type="entry name" value="mRNA_cap_enzyme"/>
    <property type="match status" value="1"/>
</dbReference>
<dbReference type="Gene3D" id="2.40.50.140">
    <property type="entry name" value="Nucleic acid-binding proteins"/>
    <property type="match status" value="1"/>
</dbReference>
<evidence type="ECO:0000256" key="10">
    <source>
        <dbReference type="ARBA" id="ARBA00023134"/>
    </source>
</evidence>
<keyword evidence="11" id="KW-0539">Nucleus</keyword>
<dbReference type="GO" id="GO:0005525">
    <property type="term" value="F:GTP binding"/>
    <property type="evidence" value="ECO:0007669"/>
    <property type="project" value="UniProtKB-KW"/>
</dbReference>
<evidence type="ECO:0000313" key="19">
    <source>
        <dbReference type="EMBL" id="RKP34868.1"/>
    </source>
</evidence>
<evidence type="ECO:0000313" key="20">
    <source>
        <dbReference type="Proteomes" id="UP000268162"/>
    </source>
</evidence>
<evidence type="ECO:0000256" key="9">
    <source>
        <dbReference type="ARBA" id="ARBA00023042"/>
    </source>
</evidence>
<dbReference type="SUPFAM" id="SSF50249">
    <property type="entry name" value="Nucleic acid-binding proteins"/>
    <property type="match status" value="1"/>
</dbReference>
<keyword evidence="9" id="KW-0506">mRNA capping</keyword>
<sequence length="377" mass="43232">MSMPPTRPITSVDGVIPDIPGSPVDLQYAKELRTKVAQLLQLNHERFPGAQPVSFLKEHIDTLKNEDFFVCEKSDGVRCLVYAVFSSMGHPETYLIDRKNIYRHVPQLYIPIPSDPARPKFHNGTLFDGELIIDREPNGRSYLRLYCFDLLAVGGKCVTDRPLTNRLGYLNEHVILPFNTLMKANPSFARSTPFTIILKYMQFSYGAPKVLKEEIPKLHHKNDGLIFTSVNAPYVVGTTEKMLKWKAADENSVDFRVNLRYPTGSESSQKPMFVLSVWQGGKDYTPFAEMAVTDADWRDFRRNNIQFENRIVEVCYDPHHNPPAKWKFMRFREDKPHGNHASVVDKILQSIRDGVEEEELIKQSAEIRTAYKARVGQ</sequence>
<evidence type="ECO:0000256" key="15">
    <source>
        <dbReference type="ARBA" id="ARBA00047082"/>
    </source>
</evidence>
<dbReference type="Pfam" id="PF03919">
    <property type="entry name" value="mRNA_cap_C"/>
    <property type="match status" value="1"/>
</dbReference>
<evidence type="ECO:0000256" key="14">
    <source>
        <dbReference type="ARBA" id="ARBA00044624"/>
    </source>
</evidence>
<dbReference type="EC" id="2.7.7.50" evidence="3"/>
<dbReference type="InterPro" id="IPR013846">
    <property type="entry name" value="mRNA_cap_enzyme_C"/>
</dbReference>
<keyword evidence="20" id="KW-1185">Reference proteome</keyword>
<dbReference type="OrthoDB" id="200924at2759"/>
<dbReference type="PIRSF" id="PIRSF036959">
    <property type="entry name" value="mRNA_cap_alpha"/>
    <property type="match status" value="1"/>
</dbReference>
<dbReference type="CDD" id="cd07895">
    <property type="entry name" value="Adenylation_mRNA_capping"/>
    <property type="match status" value="1"/>
</dbReference>
<evidence type="ECO:0000256" key="6">
    <source>
        <dbReference type="ARBA" id="ARBA00022679"/>
    </source>
</evidence>
<evidence type="ECO:0000256" key="7">
    <source>
        <dbReference type="ARBA" id="ARBA00022695"/>
    </source>
</evidence>
<evidence type="ECO:0000256" key="3">
    <source>
        <dbReference type="ARBA" id="ARBA00012475"/>
    </source>
</evidence>
<evidence type="ECO:0000256" key="11">
    <source>
        <dbReference type="ARBA" id="ARBA00023242"/>
    </source>
</evidence>
<evidence type="ECO:0000256" key="8">
    <source>
        <dbReference type="ARBA" id="ARBA00022741"/>
    </source>
</evidence>
<dbReference type="Proteomes" id="UP000268162">
    <property type="component" value="Unassembled WGS sequence"/>
</dbReference>
<dbReference type="GO" id="GO:0006370">
    <property type="term" value="P:7-methylguanosine mRNA capping"/>
    <property type="evidence" value="ECO:0007669"/>
    <property type="project" value="UniProtKB-KW"/>
</dbReference>
<dbReference type="AlphaFoldDB" id="A0A4P9ZNX0"/>
<dbReference type="GO" id="GO:0004484">
    <property type="term" value="F:mRNA guanylyltransferase activity"/>
    <property type="evidence" value="ECO:0007669"/>
    <property type="project" value="UniProtKB-EC"/>
</dbReference>
<feature type="domain" description="mRNA capping enzyme C-terminal" evidence="18">
    <location>
        <begin position="250"/>
        <end position="361"/>
    </location>
</feature>
<dbReference type="InterPro" id="IPR012340">
    <property type="entry name" value="NA-bd_OB-fold"/>
</dbReference>
<evidence type="ECO:0000259" key="18">
    <source>
        <dbReference type="Pfam" id="PF03919"/>
    </source>
</evidence>
<organism evidence="19 20">
    <name type="scientific">Dimargaris cristalligena</name>
    <dbReference type="NCBI Taxonomy" id="215637"/>
    <lineage>
        <taxon>Eukaryota</taxon>
        <taxon>Fungi</taxon>
        <taxon>Fungi incertae sedis</taxon>
        <taxon>Zoopagomycota</taxon>
        <taxon>Kickxellomycotina</taxon>
        <taxon>Dimargaritomycetes</taxon>
        <taxon>Dimargaritales</taxon>
        <taxon>Dimargaritaceae</taxon>
        <taxon>Dimargaris</taxon>
    </lineage>
</organism>
<keyword evidence="5" id="KW-0507">mRNA processing</keyword>
<dbReference type="PANTHER" id="PTHR10367:SF17">
    <property type="entry name" value="MRNA-CAPPING ENZYME"/>
    <property type="match status" value="1"/>
</dbReference>
<comment type="subunit">
    <text evidence="15">Heterodimer. The mRNA-capping enzyme is composed of two separate chains alpha and beta, respectively a mRNA guanylyltransferase and an mRNA 5'-triphosphate monophosphatase.</text>
</comment>
<comment type="subcellular location">
    <subcellularLocation>
        <location evidence="1">Nucleus</location>
    </subcellularLocation>
</comment>
<gene>
    <name evidence="19" type="ORF">BJ085DRAFT_35549</name>
</gene>
<dbReference type="GO" id="GO:0005524">
    <property type="term" value="F:ATP binding"/>
    <property type="evidence" value="ECO:0007669"/>
    <property type="project" value="InterPro"/>
</dbReference>
<comment type="similarity">
    <text evidence="2">Belongs to the eukaryotic GTase family.</text>
</comment>
<dbReference type="Gene3D" id="3.30.470.30">
    <property type="entry name" value="DNA ligase/mRNA capping enzyme"/>
    <property type="match status" value="1"/>
</dbReference>
<protein>
    <recommendedName>
        <fullName evidence="4">mRNA-capping enzyme subunit alpha</fullName>
        <ecNumber evidence="3">2.7.7.50</ecNumber>
    </recommendedName>
    <alternativeName>
        <fullName evidence="12">GTP--RNA guanylyltransferase</fullName>
    </alternativeName>
    <alternativeName>
        <fullName evidence="13">mRNA guanylyltransferase</fullName>
    </alternativeName>
</protein>
<reference evidence="20" key="1">
    <citation type="journal article" date="2018" name="Nat. Microbiol.">
        <title>Leveraging single-cell genomics to expand the fungal tree of life.</title>
        <authorList>
            <person name="Ahrendt S.R."/>
            <person name="Quandt C.A."/>
            <person name="Ciobanu D."/>
            <person name="Clum A."/>
            <person name="Salamov A."/>
            <person name="Andreopoulos B."/>
            <person name="Cheng J.F."/>
            <person name="Woyke T."/>
            <person name="Pelin A."/>
            <person name="Henrissat B."/>
            <person name="Reynolds N.K."/>
            <person name="Benny G.L."/>
            <person name="Smith M.E."/>
            <person name="James T.Y."/>
            <person name="Grigoriev I.V."/>
        </authorList>
    </citation>
    <scope>NUCLEOTIDE SEQUENCE [LARGE SCALE GENOMIC DNA]</scope>
    <source>
        <strain evidence="20">RSA 468</strain>
    </source>
</reference>
<feature type="domain" description="mRNA capping enzyme adenylation" evidence="17">
    <location>
        <begin position="51"/>
        <end position="246"/>
    </location>
</feature>
<feature type="active site" description="N6-GMP-lysine intermediate" evidence="16">
    <location>
        <position position="73"/>
    </location>
</feature>
<proteinExistence type="inferred from homology"/>
<evidence type="ECO:0000256" key="1">
    <source>
        <dbReference type="ARBA" id="ARBA00004123"/>
    </source>
</evidence>
<keyword evidence="6" id="KW-0808">Transferase</keyword>
<comment type="catalytic activity">
    <reaction evidence="14">
        <text>a 5'-end diphospho-ribonucleoside in mRNA + GTP + H(+) = a 5'-end (5'-triphosphoguanosine)-ribonucleoside in mRNA + diphosphate</text>
        <dbReference type="Rhea" id="RHEA:67012"/>
        <dbReference type="Rhea" id="RHEA-COMP:17165"/>
        <dbReference type="Rhea" id="RHEA-COMP:17166"/>
        <dbReference type="ChEBI" id="CHEBI:15378"/>
        <dbReference type="ChEBI" id="CHEBI:33019"/>
        <dbReference type="ChEBI" id="CHEBI:37565"/>
        <dbReference type="ChEBI" id="CHEBI:167616"/>
        <dbReference type="ChEBI" id="CHEBI:167617"/>
        <dbReference type="EC" id="2.7.7.50"/>
    </reaction>
    <physiologicalReaction direction="left-to-right" evidence="14">
        <dbReference type="Rhea" id="RHEA:67013"/>
    </physiologicalReaction>
</comment>
<keyword evidence="8" id="KW-0547">Nucleotide-binding</keyword>
<dbReference type="EMBL" id="ML003041">
    <property type="protein sequence ID" value="RKP34868.1"/>
    <property type="molecule type" value="Genomic_DNA"/>
</dbReference>
<evidence type="ECO:0000256" key="13">
    <source>
        <dbReference type="ARBA" id="ARBA00030702"/>
    </source>
</evidence>
<evidence type="ECO:0000259" key="17">
    <source>
        <dbReference type="Pfam" id="PF01331"/>
    </source>
</evidence>
<evidence type="ECO:0000256" key="2">
    <source>
        <dbReference type="ARBA" id="ARBA00010237"/>
    </source>
</evidence>
<dbReference type="GO" id="GO:0031533">
    <property type="term" value="C:mRNA capping enzyme complex"/>
    <property type="evidence" value="ECO:0007669"/>
    <property type="project" value="InterPro"/>
</dbReference>
<evidence type="ECO:0000256" key="5">
    <source>
        <dbReference type="ARBA" id="ARBA00022664"/>
    </source>
</evidence>
<dbReference type="InterPro" id="IPR017075">
    <property type="entry name" value="mRNA_cap_enzyme_alpha"/>
</dbReference>
<dbReference type="STRING" id="215637.A0A4P9ZNX0"/>
<dbReference type="InterPro" id="IPR001339">
    <property type="entry name" value="mRNA_cap_enzyme_adenylation"/>
</dbReference>